<dbReference type="EMBL" id="DAASTN010000059">
    <property type="protein sequence ID" value="HAE6970447.1"/>
    <property type="molecule type" value="Genomic_DNA"/>
</dbReference>
<feature type="non-terminal residue" evidence="4">
    <location>
        <position position="277"/>
    </location>
</feature>
<evidence type="ECO:0000259" key="2">
    <source>
        <dbReference type="Pfam" id="PF04984"/>
    </source>
</evidence>
<evidence type="ECO:0000256" key="1">
    <source>
        <dbReference type="ARBA" id="ARBA00008005"/>
    </source>
</evidence>
<evidence type="ECO:0000313" key="4">
    <source>
        <dbReference type="EMBL" id="HAE6970447.1"/>
    </source>
</evidence>
<comment type="similarity">
    <text evidence="1">Belongs to the myoviridae tail sheath protein family.</text>
</comment>
<evidence type="ECO:0000259" key="3">
    <source>
        <dbReference type="Pfam" id="PF17481"/>
    </source>
</evidence>
<reference evidence="4" key="2">
    <citation type="submission" date="2018-07" db="EMBL/GenBank/DDBJ databases">
        <authorList>
            <consortium name="NCBI Pathogen Detection Project"/>
        </authorList>
    </citation>
    <scope>NUCLEOTIDE SEQUENCE</scope>
    <source>
        <strain evidence="4">NVSL 5558</strain>
    </source>
</reference>
<dbReference type="Pfam" id="PF17481">
    <property type="entry name" value="Phage_sheath_domII"/>
    <property type="match status" value="1"/>
</dbReference>
<comment type="caution">
    <text evidence="4">The sequence shown here is derived from an EMBL/GenBank/DDBJ whole genome shotgun (WGS) entry which is preliminary data.</text>
</comment>
<dbReference type="InterPro" id="IPR035326">
    <property type="entry name" value="Beta_sandwich_Seath"/>
</dbReference>
<reference evidence="4" key="1">
    <citation type="journal article" date="2018" name="Genome Biol.">
        <title>SKESA: strategic k-mer extension for scrupulous assemblies.</title>
        <authorList>
            <person name="Souvorov A."/>
            <person name="Agarwala R."/>
            <person name="Lipman D.J."/>
        </authorList>
    </citation>
    <scope>NUCLEOTIDE SEQUENCE</scope>
    <source>
        <strain evidence="4">NVSL 5558</strain>
    </source>
</reference>
<protein>
    <submittedName>
        <fullName evidence="4">Phage tail protein</fullName>
    </submittedName>
</protein>
<dbReference type="InterPro" id="IPR035089">
    <property type="entry name" value="Phage_sheath_subtilisin"/>
</dbReference>
<accession>A0A735NB62</accession>
<organism evidence="4">
    <name type="scientific">Salmonella derby</name>
    <dbReference type="NCBI Taxonomy" id="28144"/>
    <lineage>
        <taxon>Bacteria</taxon>
        <taxon>Pseudomonadati</taxon>
        <taxon>Pseudomonadota</taxon>
        <taxon>Gammaproteobacteria</taxon>
        <taxon>Enterobacterales</taxon>
        <taxon>Enterobacteriaceae</taxon>
        <taxon>Salmonella</taxon>
    </lineage>
</organism>
<name>A0A735NB62_SALDE</name>
<sequence>MAISFNSIPSDTRVPLFYAEMDNSAANTARDSGASLLIGHASNDASIAVNSLVLVSSVDYARQICGAGSQLARMVGAYRKTDPFGELYVIAVPESTGAAATVTLTVTGEATETGTVNVYTGRTRVQAPVTSGDDAAAVAVSIKDAVNANPVPFTATSEAGVVTLTARHKGLYGNEIPVTLNYYGFGGGEVLPAGVNITVASGVKGAGAPALNDAVAAMGDEPFDYIGLPFNDTASVNTMATEMNDSSGRWSYVRQLYGHVYTAKTGTLSELVAAGDQ</sequence>
<dbReference type="Pfam" id="PF04984">
    <property type="entry name" value="Phage_sheath_1"/>
    <property type="match status" value="1"/>
</dbReference>
<dbReference type="AlphaFoldDB" id="A0A735NB62"/>
<feature type="domain" description="Tail sheath protein subtilisin-like" evidence="2">
    <location>
        <begin position="205"/>
        <end position="276"/>
    </location>
</feature>
<feature type="domain" description="Phage tail sheath protein-like beta-sandwich" evidence="3">
    <location>
        <begin position="95"/>
        <end position="196"/>
    </location>
</feature>
<proteinExistence type="inferred from homology"/>
<gene>
    <name evidence="4" type="ORF">GNB73_004769</name>
</gene>